<evidence type="ECO:0000256" key="1">
    <source>
        <dbReference type="ARBA" id="ARBA00004370"/>
    </source>
</evidence>
<dbReference type="EMBL" id="JABTTQ020001705">
    <property type="protein sequence ID" value="KAK6128701.1"/>
    <property type="molecule type" value="Genomic_DNA"/>
</dbReference>
<dbReference type="InterPro" id="IPR013210">
    <property type="entry name" value="LRR_N_plant-typ"/>
</dbReference>
<evidence type="ECO:0000256" key="6">
    <source>
        <dbReference type="ARBA" id="ARBA00023136"/>
    </source>
</evidence>
<keyword evidence="5" id="KW-1133">Transmembrane helix</keyword>
<feature type="compositionally biased region" description="Polar residues" evidence="7">
    <location>
        <begin position="581"/>
        <end position="598"/>
    </location>
</feature>
<evidence type="ECO:0000256" key="7">
    <source>
        <dbReference type="SAM" id="MobiDB-lite"/>
    </source>
</evidence>
<evidence type="ECO:0000256" key="3">
    <source>
        <dbReference type="ARBA" id="ARBA00022692"/>
    </source>
</evidence>
<dbReference type="InterPro" id="IPR032675">
    <property type="entry name" value="LRR_dom_sf"/>
</dbReference>
<reference evidence="9 10" key="1">
    <citation type="journal article" date="2021" name="Comput. Struct. Biotechnol. J.">
        <title>De novo genome assembly of the potent medicinal plant Rehmannia glutinosa using nanopore technology.</title>
        <authorList>
            <person name="Ma L."/>
            <person name="Dong C."/>
            <person name="Song C."/>
            <person name="Wang X."/>
            <person name="Zheng X."/>
            <person name="Niu Y."/>
            <person name="Chen S."/>
            <person name="Feng W."/>
        </authorList>
    </citation>
    <scope>NUCLEOTIDE SEQUENCE [LARGE SCALE GENOMIC DNA]</scope>
    <source>
        <strain evidence="9">DH-2019</strain>
    </source>
</reference>
<dbReference type="SUPFAM" id="SSF52058">
    <property type="entry name" value="L domain-like"/>
    <property type="match status" value="1"/>
</dbReference>
<evidence type="ECO:0000259" key="8">
    <source>
        <dbReference type="PROSITE" id="PS50011"/>
    </source>
</evidence>
<keyword evidence="4" id="KW-0677">Repeat</keyword>
<dbReference type="Pfam" id="PF00069">
    <property type="entry name" value="Pkinase"/>
    <property type="match status" value="1"/>
</dbReference>
<dbReference type="Gene3D" id="3.30.200.20">
    <property type="entry name" value="Phosphorylase Kinase, domain 1"/>
    <property type="match status" value="1"/>
</dbReference>
<keyword evidence="10" id="KW-1185">Reference proteome</keyword>
<dbReference type="InterPro" id="IPR001611">
    <property type="entry name" value="Leu-rich_rpt"/>
</dbReference>
<dbReference type="PANTHER" id="PTHR48007:SF47">
    <property type="entry name" value="PROTEIN KINASE DOMAIN-CONTAINING PROTEIN"/>
    <property type="match status" value="1"/>
</dbReference>
<dbReference type="Gene3D" id="3.80.10.10">
    <property type="entry name" value="Ribonuclease Inhibitor"/>
    <property type="match status" value="2"/>
</dbReference>
<dbReference type="PROSITE" id="PS51450">
    <property type="entry name" value="LRR"/>
    <property type="match status" value="2"/>
</dbReference>
<feature type="region of interest" description="Disordered" evidence="7">
    <location>
        <begin position="569"/>
        <end position="598"/>
    </location>
</feature>
<evidence type="ECO:0000313" key="10">
    <source>
        <dbReference type="Proteomes" id="UP001318860"/>
    </source>
</evidence>
<keyword evidence="6" id="KW-0472">Membrane</keyword>
<dbReference type="CDD" id="cd14066">
    <property type="entry name" value="STKc_IRAK"/>
    <property type="match status" value="1"/>
</dbReference>
<feature type="domain" description="Protein kinase" evidence="8">
    <location>
        <begin position="415"/>
        <end position="729"/>
    </location>
</feature>
<sequence>MSPNNYVILNLWQWRILALLLLIRAQSFGLNTDGLLLLSFKFSIITDPFGVLQSWNFHDETPCSWNGVTCGAPGSENTSFRVTELSLPGSGLLGPIPATVGMIEHLRNLNLSNNSINGSIPSSLFSASQLQNLDLSDNLISGGLPEIVGKLQNLRILNLSDNSLTGKLPENLTALRNLTAIYLRNNYFSGSIPGGFNSVRVLDLSPNLINGPLPPNFGVVTLVAGEIPPEFAANIPINATLDLSFNNLTGPIPDSDIFLNQDTDSFSGNPKLCGKPLRNPCQNPISAATTESPPAIAIIPKTVDSIQHQTAPENHLRAKKNRINNRNNFGDRNWGYRRDRNPSSDFLILLPSEKQKNYQKKAIGKRKKLRLGVFIIILGRTQLRRRKARAPKRAEKGALVTVDGEKELELETLLKASAYILGASGSSIIYKAVLEDGTTLAVRRVGENGVDRFRDFENQIRVIAKLVHPNLVRIRGFYWGADEKLIIYDFVPNGSLANARYRKAGSSPCHLPWEMRLKIAKGVARGLCYIHEKKHVHGNLKPSNILLGLDMEPKIGDFGLERLVTGDNSSKAGGSARNFGSKRSTASRDSFQQDFATGPTLSPSPSVIGVSPYHAPESLRSLKPNPKWDVFSFGVVLLELLTGKIIVSDESGLVLAIGSATSADNDKGKVLRMADVAIRAEMEGKEDALLALLKLGYGCISPVPQKRPSMKEVLQALERFPSCSYFIGH</sequence>
<dbReference type="InterPro" id="IPR011009">
    <property type="entry name" value="Kinase-like_dom_sf"/>
</dbReference>
<accession>A0ABR0V323</accession>
<gene>
    <name evidence="9" type="ORF">DH2020_037551</name>
</gene>
<dbReference type="InterPro" id="IPR046959">
    <property type="entry name" value="PRK1-6/SRF4-like"/>
</dbReference>
<dbReference type="Pfam" id="PF00560">
    <property type="entry name" value="LRR_1"/>
    <property type="match status" value="2"/>
</dbReference>
<comment type="subcellular location">
    <subcellularLocation>
        <location evidence="1">Membrane</location>
    </subcellularLocation>
</comment>
<dbReference type="SUPFAM" id="SSF56112">
    <property type="entry name" value="Protein kinase-like (PK-like)"/>
    <property type="match status" value="1"/>
</dbReference>
<proteinExistence type="predicted"/>
<evidence type="ECO:0000256" key="2">
    <source>
        <dbReference type="ARBA" id="ARBA00022614"/>
    </source>
</evidence>
<evidence type="ECO:0000256" key="5">
    <source>
        <dbReference type="ARBA" id="ARBA00022989"/>
    </source>
</evidence>
<evidence type="ECO:0000256" key="4">
    <source>
        <dbReference type="ARBA" id="ARBA00022737"/>
    </source>
</evidence>
<comment type="caution">
    <text evidence="9">The sequence shown here is derived from an EMBL/GenBank/DDBJ whole genome shotgun (WGS) entry which is preliminary data.</text>
</comment>
<dbReference type="Proteomes" id="UP001318860">
    <property type="component" value="Unassembled WGS sequence"/>
</dbReference>
<dbReference type="Pfam" id="PF08263">
    <property type="entry name" value="LRRNT_2"/>
    <property type="match status" value="1"/>
</dbReference>
<dbReference type="InterPro" id="IPR000719">
    <property type="entry name" value="Prot_kinase_dom"/>
</dbReference>
<dbReference type="Pfam" id="PF13855">
    <property type="entry name" value="LRR_8"/>
    <property type="match status" value="1"/>
</dbReference>
<name>A0ABR0V323_REHGL</name>
<keyword evidence="2" id="KW-0433">Leucine-rich repeat</keyword>
<dbReference type="Gene3D" id="1.10.510.10">
    <property type="entry name" value="Transferase(Phosphotransferase) domain 1"/>
    <property type="match status" value="1"/>
</dbReference>
<dbReference type="PANTHER" id="PTHR48007">
    <property type="entry name" value="LEUCINE-RICH REPEAT RECEPTOR-LIKE PROTEIN KINASE PXC1"/>
    <property type="match status" value="1"/>
</dbReference>
<evidence type="ECO:0000313" key="9">
    <source>
        <dbReference type="EMBL" id="KAK6128701.1"/>
    </source>
</evidence>
<protein>
    <recommendedName>
        <fullName evidence="8">Protein kinase domain-containing protein</fullName>
    </recommendedName>
</protein>
<dbReference type="PROSITE" id="PS50011">
    <property type="entry name" value="PROTEIN_KINASE_DOM"/>
    <property type="match status" value="1"/>
</dbReference>
<organism evidence="9 10">
    <name type="scientific">Rehmannia glutinosa</name>
    <name type="common">Chinese foxglove</name>
    <dbReference type="NCBI Taxonomy" id="99300"/>
    <lineage>
        <taxon>Eukaryota</taxon>
        <taxon>Viridiplantae</taxon>
        <taxon>Streptophyta</taxon>
        <taxon>Embryophyta</taxon>
        <taxon>Tracheophyta</taxon>
        <taxon>Spermatophyta</taxon>
        <taxon>Magnoliopsida</taxon>
        <taxon>eudicotyledons</taxon>
        <taxon>Gunneridae</taxon>
        <taxon>Pentapetalae</taxon>
        <taxon>asterids</taxon>
        <taxon>lamiids</taxon>
        <taxon>Lamiales</taxon>
        <taxon>Orobanchaceae</taxon>
        <taxon>Rehmannieae</taxon>
        <taxon>Rehmannia</taxon>
    </lineage>
</organism>
<keyword evidence="3" id="KW-0812">Transmembrane</keyword>